<evidence type="ECO:0000256" key="4">
    <source>
        <dbReference type="ARBA" id="ARBA00022989"/>
    </source>
</evidence>
<feature type="transmembrane region" description="Helical" evidence="8">
    <location>
        <begin position="12"/>
        <end position="30"/>
    </location>
</feature>
<feature type="transmembrane region" description="Helical" evidence="8">
    <location>
        <begin position="391"/>
        <end position="409"/>
    </location>
</feature>
<feature type="transmembrane region" description="Helical" evidence="8">
    <location>
        <begin position="437"/>
        <end position="460"/>
    </location>
</feature>
<dbReference type="InterPro" id="IPR006876">
    <property type="entry name" value="LMBR1-like_membr_prot"/>
</dbReference>
<reference evidence="10" key="1">
    <citation type="submission" date="2011-05" db="EMBL/GenBank/DDBJ databases">
        <authorList>
            <person name="Richards S.R."/>
            <person name="Qu J."/>
            <person name="Jiang H."/>
            <person name="Jhangiani S.N."/>
            <person name="Agravi P."/>
            <person name="Goodspeed R."/>
            <person name="Gross S."/>
            <person name="Mandapat C."/>
            <person name="Jackson L."/>
            <person name="Mathew T."/>
            <person name="Pu L."/>
            <person name="Thornton R."/>
            <person name="Saada N."/>
            <person name="Wilczek-Boney K.B."/>
            <person name="Lee S."/>
            <person name="Kovar C."/>
            <person name="Wu Y."/>
            <person name="Scherer S.E."/>
            <person name="Worley K.C."/>
            <person name="Muzny D.M."/>
            <person name="Gibbs R."/>
        </authorList>
    </citation>
    <scope>NUCLEOTIDE SEQUENCE</scope>
    <source>
        <strain evidence="10">Brora</strain>
    </source>
</reference>
<feature type="region of interest" description="Disordered" evidence="7">
    <location>
        <begin position="655"/>
        <end position="708"/>
    </location>
</feature>
<dbReference type="AlphaFoldDB" id="T1J750"/>
<dbReference type="HOGENOM" id="CLU_018886_0_0_1"/>
<feature type="transmembrane region" description="Helical" evidence="8">
    <location>
        <begin position="162"/>
        <end position="181"/>
    </location>
</feature>
<evidence type="ECO:0000256" key="3">
    <source>
        <dbReference type="ARBA" id="ARBA00022692"/>
    </source>
</evidence>
<evidence type="ECO:0000256" key="7">
    <source>
        <dbReference type="SAM" id="MobiDB-lite"/>
    </source>
</evidence>
<evidence type="ECO:0000313" key="9">
    <source>
        <dbReference type="EnsemblMetazoa" id="SMAR009484-PA"/>
    </source>
</evidence>
<evidence type="ECO:0000256" key="2">
    <source>
        <dbReference type="ARBA" id="ARBA00010487"/>
    </source>
</evidence>
<dbReference type="PANTHER" id="PTHR21355:SF0">
    <property type="entry name" value="G-PROTEIN COUPLED RECEPTOR-ASSOCIATED PROTEIN LMBRD2"/>
    <property type="match status" value="1"/>
</dbReference>
<dbReference type="EMBL" id="JH431912">
    <property type="status" value="NOT_ANNOTATED_CDS"/>
    <property type="molecule type" value="Genomic_DNA"/>
</dbReference>
<protein>
    <recommendedName>
        <fullName evidence="11">LMBR1 domain-containing protein 2 homolog</fullName>
    </recommendedName>
</protein>
<organism evidence="9 10">
    <name type="scientific">Strigamia maritima</name>
    <name type="common">European centipede</name>
    <name type="synonym">Geophilus maritimus</name>
    <dbReference type="NCBI Taxonomy" id="126957"/>
    <lineage>
        <taxon>Eukaryota</taxon>
        <taxon>Metazoa</taxon>
        <taxon>Ecdysozoa</taxon>
        <taxon>Arthropoda</taxon>
        <taxon>Myriapoda</taxon>
        <taxon>Chilopoda</taxon>
        <taxon>Pleurostigmophora</taxon>
        <taxon>Geophilomorpha</taxon>
        <taxon>Linotaeniidae</taxon>
        <taxon>Strigamia</taxon>
    </lineage>
</organism>
<proteinExistence type="inferred from homology"/>
<evidence type="ECO:0000256" key="1">
    <source>
        <dbReference type="ARBA" id="ARBA00004141"/>
    </source>
</evidence>
<evidence type="ECO:0008006" key="11">
    <source>
        <dbReference type="Google" id="ProtNLM"/>
    </source>
</evidence>
<accession>T1J750</accession>
<feature type="compositionally biased region" description="Polar residues" evidence="7">
    <location>
        <begin position="675"/>
        <end position="698"/>
    </location>
</feature>
<dbReference type="Pfam" id="PF04791">
    <property type="entry name" value="LMBR1"/>
    <property type="match status" value="1"/>
</dbReference>
<evidence type="ECO:0000256" key="5">
    <source>
        <dbReference type="ARBA" id="ARBA00023136"/>
    </source>
</evidence>
<reference evidence="9" key="2">
    <citation type="submission" date="2015-02" db="UniProtKB">
        <authorList>
            <consortium name="EnsemblMetazoa"/>
        </authorList>
    </citation>
    <scope>IDENTIFICATION</scope>
</reference>
<evidence type="ECO:0000313" key="10">
    <source>
        <dbReference type="Proteomes" id="UP000014500"/>
    </source>
</evidence>
<comment type="similarity">
    <text evidence="2">Belongs to the LIMR family.</text>
</comment>
<keyword evidence="5 8" id="KW-0472">Membrane</keyword>
<comment type="subcellular location">
    <subcellularLocation>
        <location evidence="1">Membrane</location>
        <topology evidence="1">Multi-pass membrane protein</topology>
    </subcellularLocation>
</comment>
<keyword evidence="10" id="KW-1185">Reference proteome</keyword>
<dbReference type="GO" id="GO:0016020">
    <property type="term" value="C:membrane"/>
    <property type="evidence" value="ECO:0007669"/>
    <property type="project" value="UniProtKB-SubCell"/>
</dbReference>
<feature type="transmembrane region" description="Helical" evidence="8">
    <location>
        <begin position="193"/>
        <end position="218"/>
    </location>
</feature>
<sequence>MAALNTPSRMSVVPLTVEIVSMFALAAFLIHKYGNVARQHVAVTISVLVAWYFSFIIIFILPLDVSSTIYRQCMHNNAISTIAPDGNSDNSTNVTESPSDLTPVCLVPWSHVPENVLPNLWRIVYWTSQVLTWIILPLMQSYSQAGDFNVAGKLKSALIDNAIYYGSFLLIFGVLLIYIAARPDVQLDTGKKLKIICITASNTWGLFLLVLLLGYGLVEVPRTCWNNSKRGYMLNYNYFKASKLSVEKMEAEEALEDTLDDIERIAETITISHPLRSNLDTILEKCPEALQNRLNNPSSRPPSEVPAQVGSDKSLVRLHRQLIKTMKTHHRTQTQWNNLIDKALHLEDVARNEGSNEKYFKAAFQTQRPAWIRVFYTPRIEWYWKCLFRGWVLRGLAVCMAIMSFIVLWSEVTFFNKDPVLSLVAVFVDLAKSSYNYLQIEMVSIITLAYLCVCTYYTVFKIRVLNYYYLAPCHQTDEYSLIFSGTLLCRLTPPMCLNFLGLIHLDSHVVSDSSMEETSYTQIMGHLDVISVISDGVNIYLPILILLLCLATYFSLGTRFLHLLGFQQFIGDDDMTSDLIDEGKELIKREKRKRQRTEDGINRRKRFNEKLSGAAVYRNSSSATRSDRFLRRGDSTESTHTELLRDVEPIDYTSVSEREKLSEDTLPASTRRIASGNSLYQSDNDTTQWTNSSRNWSTHPPRGIFDDV</sequence>
<dbReference type="STRING" id="126957.T1J750"/>
<dbReference type="EnsemblMetazoa" id="SMAR009484-RA">
    <property type="protein sequence ID" value="SMAR009484-PA"/>
    <property type="gene ID" value="SMAR009484"/>
</dbReference>
<feature type="coiled-coil region" evidence="6">
    <location>
        <begin position="241"/>
        <end position="268"/>
    </location>
</feature>
<dbReference type="PhylomeDB" id="T1J750"/>
<evidence type="ECO:0000256" key="6">
    <source>
        <dbReference type="SAM" id="Coils"/>
    </source>
</evidence>
<dbReference type="Proteomes" id="UP000014500">
    <property type="component" value="Unassembled WGS sequence"/>
</dbReference>
<feature type="transmembrane region" description="Helical" evidence="8">
    <location>
        <begin position="42"/>
        <end position="61"/>
    </location>
</feature>
<keyword evidence="4 8" id="KW-1133">Transmembrane helix</keyword>
<dbReference type="OMA" id="QLERICY"/>
<evidence type="ECO:0000256" key="8">
    <source>
        <dbReference type="SAM" id="Phobius"/>
    </source>
</evidence>
<keyword evidence="3 8" id="KW-0812">Transmembrane</keyword>
<dbReference type="eggNOG" id="KOG2296">
    <property type="taxonomic scope" value="Eukaryota"/>
</dbReference>
<name>T1J750_STRMM</name>
<dbReference type="PANTHER" id="PTHR21355">
    <property type="entry name" value="G-PROTEIN COUPLED RECEPTOR-ASSOCIATED PROTEIN LMBRD2"/>
    <property type="match status" value="1"/>
</dbReference>
<feature type="transmembrane region" description="Helical" evidence="8">
    <location>
        <begin position="539"/>
        <end position="556"/>
    </location>
</feature>
<dbReference type="InterPro" id="IPR051584">
    <property type="entry name" value="GPCR-associated_LMBR1"/>
</dbReference>
<keyword evidence="6" id="KW-0175">Coiled coil</keyword>